<organism evidence="1 2">
    <name type="scientific">Canavalia gladiata</name>
    <name type="common">Sword bean</name>
    <name type="synonym">Dolichos gladiatus</name>
    <dbReference type="NCBI Taxonomy" id="3824"/>
    <lineage>
        <taxon>Eukaryota</taxon>
        <taxon>Viridiplantae</taxon>
        <taxon>Streptophyta</taxon>
        <taxon>Embryophyta</taxon>
        <taxon>Tracheophyta</taxon>
        <taxon>Spermatophyta</taxon>
        <taxon>Magnoliopsida</taxon>
        <taxon>eudicotyledons</taxon>
        <taxon>Gunneridae</taxon>
        <taxon>Pentapetalae</taxon>
        <taxon>rosids</taxon>
        <taxon>fabids</taxon>
        <taxon>Fabales</taxon>
        <taxon>Fabaceae</taxon>
        <taxon>Papilionoideae</taxon>
        <taxon>50 kb inversion clade</taxon>
        <taxon>NPAAA clade</taxon>
        <taxon>indigoferoid/millettioid clade</taxon>
        <taxon>Phaseoleae</taxon>
        <taxon>Canavalia</taxon>
    </lineage>
</organism>
<name>A0AAN9L3R1_CANGL</name>
<gene>
    <name evidence="1" type="ORF">VNO77_22968</name>
</gene>
<evidence type="ECO:0000313" key="2">
    <source>
        <dbReference type="Proteomes" id="UP001367508"/>
    </source>
</evidence>
<reference evidence="1 2" key="1">
    <citation type="submission" date="2024-01" db="EMBL/GenBank/DDBJ databases">
        <title>The genomes of 5 underutilized Papilionoideae crops provide insights into root nodulation and disease resistanc.</title>
        <authorList>
            <person name="Jiang F."/>
        </authorList>
    </citation>
    <scope>NUCLEOTIDE SEQUENCE [LARGE SCALE GENOMIC DNA]</scope>
    <source>
        <strain evidence="1">LVBAO_FW01</strain>
        <tissue evidence="1">Leaves</tissue>
    </source>
</reference>
<evidence type="ECO:0000313" key="1">
    <source>
        <dbReference type="EMBL" id="KAK7328842.1"/>
    </source>
</evidence>
<accession>A0AAN9L3R1</accession>
<dbReference type="Proteomes" id="UP001367508">
    <property type="component" value="Unassembled WGS sequence"/>
</dbReference>
<dbReference type="AlphaFoldDB" id="A0AAN9L3R1"/>
<keyword evidence="2" id="KW-1185">Reference proteome</keyword>
<protein>
    <submittedName>
        <fullName evidence="1">Uncharacterized protein</fullName>
    </submittedName>
</protein>
<dbReference type="EMBL" id="JAYMYQ010000005">
    <property type="protein sequence ID" value="KAK7328842.1"/>
    <property type="molecule type" value="Genomic_DNA"/>
</dbReference>
<sequence>MQDIYHIDEKFSQARPGGEGKRGSTRFFVEKILKLEEIFLNLPSSSCEFPRGLERVPESEGERNSVFVGKPILLRSRSLFASRIGGNNSNLVTNKIVSASIIVARICATRLKSRKTPPKIIEQVSILNSSSEWIHMHSRDNKAIDKSEAINSGGEVPCDFRMAVDQLVVLKPLKKNHAVLHSVGRAWPLTNHKLNCHDFLLFKKGMSPAQTHCTLDCGFDPMTNRVFQLAVASFNGSMGPISNWVYSLSNWPLIQNGLCC</sequence>
<proteinExistence type="predicted"/>
<comment type="caution">
    <text evidence="1">The sequence shown here is derived from an EMBL/GenBank/DDBJ whole genome shotgun (WGS) entry which is preliminary data.</text>
</comment>